<dbReference type="GeneID" id="5076613"/>
<protein>
    <submittedName>
        <fullName evidence="1">Possible NADH dehydrogenase subunit</fullName>
    </submittedName>
</protein>
<dbReference type="RefSeq" id="YP_239274.1">
    <property type="nucleotide sequence ID" value="NC_007024.1"/>
</dbReference>
<name>Q52PM5_9CAUD</name>
<dbReference type="KEGG" id="vg:5076613"/>
<keyword evidence="2" id="KW-1185">Reference proteome</keyword>
<dbReference type="EMBL" id="AY986977">
    <property type="protein sequence ID" value="AAX84916.1"/>
    <property type="molecule type" value="Genomic_DNA"/>
</dbReference>
<dbReference type="Proteomes" id="UP000001305">
    <property type="component" value="Segment"/>
</dbReference>
<evidence type="ECO:0000313" key="2">
    <source>
        <dbReference type="Proteomes" id="UP000001305"/>
    </source>
</evidence>
<organism evidence="1 2">
    <name type="scientific">Xanthomonas phage Xp15</name>
    <dbReference type="NCBI Taxonomy" id="322855"/>
    <lineage>
        <taxon>Viruses</taxon>
        <taxon>Duplodnaviria</taxon>
        <taxon>Heunggongvirae</taxon>
        <taxon>Uroviricota</taxon>
        <taxon>Caudoviricetes</taxon>
        <taxon>Alachuavirus</taxon>
        <taxon>Alachuavirus Xp15</taxon>
    </lineage>
</organism>
<evidence type="ECO:0000313" key="1">
    <source>
        <dbReference type="EMBL" id="AAX84916.1"/>
    </source>
</evidence>
<dbReference type="OrthoDB" id="17050at10239"/>
<reference evidence="1 2" key="1">
    <citation type="submission" date="2005-03" db="EMBL/GenBank/DDBJ databases">
        <title>Sequencing of bacteriophage Xp15 from Xanthomonas campestris pv. pelargonii and identification of the lysis genes.</title>
        <authorList>
            <person name="Ramadugu C."/>
            <person name="Gabriel D.W."/>
        </authorList>
    </citation>
    <scope>NUCLEOTIDE SEQUENCE [LARGE SCALE GENOMIC DNA]</scope>
</reference>
<dbReference type="Gene3D" id="3.40.91.30">
    <property type="match status" value="1"/>
</dbReference>
<sequence>MTRSKFRSMHGRSNGIGFESGFEKKFLLQCYQLGIKVERSLEQVAYQDSKGIWHRYNPDFYWPDVNFTVEIKGSWAFRDNHGNVKEKFYAAMVYFKNRYTLITEKELRSDYVAKLYRSLHGN</sequence>
<accession>Q52PM5</accession>
<proteinExistence type="predicted"/>